<dbReference type="PROSITE" id="PS00143">
    <property type="entry name" value="INSULINASE"/>
    <property type="match status" value="1"/>
</dbReference>
<dbReference type="Gene3D" id="3.30.830.10">
    <property type="entry name" value="Metalloenzyme, LuxS/M16 peptidase-like"/>
    <property type="match status" value="2"/>
</dbReference>
<dbReference type="RefSeq" id="WP_012498615.1">
    <property type="nucleotide sequence ID" value="NC_011026.1"/>
</dbReference>
<dbReference type="PANTHER" id="PTHR11851">
    <property type="entry name" value="METALLOPROTEASE"/>
    <property type="match status" value="1"/>
</dbReference>
<dbReference type="STRING" id="517418.Ctha_0060"/>
<dbReference type="InterPro" id="IPR050361">
    <property type="entry name" value="MPP/UQCRC_Complex"/>
</dbReference>
<dbReference type="AlphaFoldDB" id="B3QSE0"/>
<reference evidence="6 7" key="1">
    <citation type="submission" date="2008-06" db="EMBL/GenBank/DDBJ databases">
        <title>Complete sequence of Chloroherpeton thalassium ATCC 35110.</title>
        <authorList>
            <consortium name="US DOE Joint Genome Institute"/>
            <person name="Lucas S."/>
            <person name="Copeland A."/>
            <person name="Lapidus A."/>
            <person name="Glavina del Rio T."/>
            <person name="Dalin E."/>
            <person name="Tice H."/>
            <person name="Bruce D."/>
            <person name="Goodwin L."/>
            <person name="Pitluck S."/>
            <person name="Schmutz J."/>
            <person name="Larimer F."/>
            <person name="Land M."/>
            <person name="Hauser L."/>
            <person name="Kyrpides N."/>
            <person name="Mikhailova N."/>
            <person name="Liu Z."/>
            <person name="Li T."/>
            <person name="Zhao F."/>
            <person name="Overmann J."/>
            <person name="Bryant D.A."/>
            <person name="Richardson P."/>
        </authorList>
    </citation>
    <scope>NUCLEOTIDE SEQUENCE [LARGE SCALE GENOMIC DNA]</scope>
    <source>
        <strain evidence="7">ATCC 35110 / GB-78</strain>
    </source>
</reference>
<evidence type="ECO:0000259" key="4">
    <source>
        <dbReference type="Pfam" id="PF00675"/>
    </source>
</evidence>
<dbReference type="InterPro" id="IPR001431">
    <property type="entry name" value="Pept_M16_Zn_BS"/>
</dbReference>
<keyword evidence="7" id="KW-1185">Reference proteome</keyword>
<feature type="domain" description="Peptidase M16 C-terminal" evidence="5">
    <location>
        <begin position="183"/>
        <end position="357"/>
    </location>
</feature>
<dbReference type="GO" id="GO:0006508">
    <property type="term" value="P:proteolysis"/>
    <property type="evidence" value="ECO:0007669"/>
    <property type="project" value="InterPro"/>
</dbReference>
<dbReference type="Pfam" id="PF05193">
    <property type="entry name" value="Peptidase_M16_C"/>
    <property type="match status" value="1"/>
</dbReference>
<evidence type="ECO:0000256" key="2">
    <source>
        <dbReference type="ARBA" id="ARBA00007261"/>
    </source>
</evidence>
<dbReference type="GO" id="GO:0004222">
    <property type="term" value="F:metalloendopeptidase activity"/>
    <property type="evidence" value="ECO:0007669"/>
    <property type="project" value="UniProtKB-EC"/>
</dbReference>
<comment type="similarity">
    <text evidence="2 3">Belongs to the peptidase M16 family.</text>
</comment>
<name>B3QSE0_CHLT3</name>
<evidence type="ECO:0000313" key="7">
    <source>
        <dbReference type="Proteomes" id="UP000001208"/>
    </source>
</evidence>
<gene>
    <name evidence="6" type="ordered locus">Ctha_0060</name>
</gene>
<dbReference type="FunFam" id="3.30.830.10:FF:000008">
    <property type="entry name" value="Mitochondrial-processing peptidase subunit beta"/>
    <property type="match status" value="1"/>
</dbReference>
<proteinExistence type="inferred from homology"/>
<comment type="cofactor">
    <cofactor evidence="1">
        <name>Zn(2+)</name>
        <dbReference type="ChEBI" id="CHEBI:29105"/>
    </cofactor>
</comment>
<dbReference type="InterPro" id="IPR011765">
    <property type="entry name" value="Pept_M16_N"/>
</dbReference>
<feature type="domain" description="Peptidase M16 N-terminal" evidence="4">
    <location>
        <begin position="30"/>
        <end position="176"/>
    </location>
</feature>
<keyword evidence="6" id="KW-0378">Hydrolase</keyword>
<dbReference type="KEGG" id="cts:Ctha_0060"/>
<evidence type="ECO:0000256" key="3">
    <source>
        <dbReference type="RuleBase" id="RU004447"/>
    </source>
</evidence>
<dbReference type="Pfam" id="PF00675">
    <property type="entry name" value="Peptidase_M16"/>
    <property type="match status" value="1"/>
</dbReference>
<dbReference type="EMBL" id="CP001100">
    <property type="protein sequence ID" value="ACF12531.1"/>
    <property type="molecule type" value="Genomic_DNA"/>
</dbReference>
<dbReference type="eggNOG" id="COG0612">
    <property type="taxonomic scope" value="Bacteria"/>
</dbReference>
<evidence type="ECO:0000256" key="1">
    <source>
        <dbReference type="ARBA" id="ARBA00001947"/>
    </source>
</evidence>
<dbReference type="InterPro" id="IPR007863">
    <property type="entry name" value="Peptidase_M16_C"/>
</dbReference>
<sequence>MELRREESGEAQNSAASCVQKTVLPNGLTVITEHVPGVRSLSVGLWTNTGSRDETPENNGAAHFIEHMVFKGTSKRDYIQISKSLESVGGYLNAFTTKEHTCFYARSLAEHLKITIDVLTDLVFRPTFPEEELEKEKDVIIEEIKSTEDTPDDLIFDDFDKFLFESHPLGLPIAGTEESVDALTRNDTIAFLKACYRPEKMLLVGTGNLTHDALLNFAECFVPKRKTKPKSVRQTYDFGQYQPFTKEIAKPIQQAHILIGAPYIRDDKNYFSAILLNTLLGGGMSSRLNLSLREKHGLVYSVFSSISTFDEINTFSIYAGTDKDKVKKTVALIHEELGQLLGKNVPKRELDLAKAQLKGAVIMGQESVSKRQSHLARDHYYFGRDFSFDELIEMVESVSAKDIRSVAEQMLDASKFSTLIYQPKRRGKA</sequence>
<protein>
    <submittedName>
        <fullName evidence="6">Processing peptidase</fullName>
        <ecNumber evidence="6">3.4.24.64</ecNumber>
    </submittedName>
</protein>
<dbReference type="Proteomes" id="UP000001208">
    <property type="component" value="Chromosome"/>
</dbReference>
<dbReference type="SUPFAM" id="SSF63411">
    <property type="entry name" value="LuxS/MPP-like metallohydrolase"/>
    <property type="match status" value="2"/>
</dbReference>
<evidence type="ECO:0000313" key="6">
    <source>
        <dbReference type="EMBL" id="ACF12531.1"/>
    </source>
</evidence>
<accession>B3QSE0</accession>
<evidence type="ECO:0000259" key="5">
    <source>
        <dbReference type="Pfam" id="PF05193"/>
    </source>
</evidence>
<dbReference type="OrthoDB" id="9811314at2"/>
<dbReference type="HOGENOM" id="CLU_009902_3_0_10"/>
<dbReference type="EC" id="3.4.24.64" evidence="6"/>
<dbReference type="InterPro" id="IPR011249">
    <property type="entry name" value="Metalloenz_LuxS/M16"/>
</dbReference>
<organism evidence="6 7">
    <name type="scientific">Chloroherpeton thalassium (strain ATCC 35110 / GB-78)</name>
    <dbReference type="NCBI Taxonomy" id="517418"/>
    <lineage>
        <taxon>Bacteria</taxon>
        <taxon>Pseudomonadati</taxon>
        <taxon>Chlorobiota</taxon>
        <taxon>Chlorobiia</taxon>
        <taxon>Chlorobiales</taxon>
        <taxon>Chloroherpetonaceae</taxon>
        <taxon>Chloroherpeton</taxon>
    </lineage>
</organism>
<dbReference type="GO" id="GO:0046872">
    <property type="term" value="F:metal ion binding"/>
    <property type="evidence" value="ECO:0007669"/>
    <property type="project" value="InterPro"/>
</dbReference>
<dbReference type="PANTHER" id="PTHR11851:SF49">
    <property type="entry name" value="MITOCHONDRIAL-PROCESSING PEPTIDASE SUBUNIT ALPHA"/>
    <property type="match status" value="1"/>
</dbReference>